<gene>
    <name evidence="2" type="ORF">PVAP13_9KG272526</name>
</gene>
<protein>
    <submittedName>
        <fullName evidence="2">Uncharacterized protein</fullName>
    </submittedName>
</protein>
<evidence type="ECO:0000313" key="3">
    <source>
        <dbReference type="Proteomes" id="UP000823388"/>
    </source>
</evidence>
<evidence type="ECO:0000313" key="2">
    <source>
        <dbReference type="EMBL" id="KAG2549904.1"/>
    </source>
</evidence>
<organism evidence="2 3">
    <name type="scientific">Panicum virgatum</name>
    <name type="common">Blackwell switchgrass</name>
    <dbReference type="NCBI Taxonomy" id="38727"/>
    <lineage>
        <taxon>Eukaryota</taxon>
        <taxon>Viridiplantae</taxon>
        <taxon>Streptophyta</taxon>
        <taxon>Embryophyta</taxon>
        <taxon>Tracheophyta</taxon>
        <taxon>Spermatophyta</taxon>
        <taxon>Magnoliopsida</taxon>
        <taxon>Liliopsida</taxon>
        <taxon>Poales</taxon>
        <taxon>Poaceae</taxon>
        <taxon>PACMAD clade</taxon>
        <taxon>Panicoideae</taxon>
        <taxon>Panicodae</taxon>
        <taxon>Paniceae</taxon>
        <taxon>Panicinae</taxon>
        <taxon>Panicum</taxon>
        <taxon>Panicum sect. Hiantes</taxon>
    </lineage>
</organism>
<feature type="region of interest" description="Disordered" evidence="1">
    <location>
        <begin position="79"/>
        <end position="100"/>
    </location>
</feature>
<evidence type="ECO:0000256" key="1">
    <source>
        <dbReference type="SAM" id="MobiDB-lite"/>
    </source>
</evidence>
<dbReference type="AlphaFoldDB" id="A0A8T0NT70"/>
<sequence length="128" mass="14381">MMGRPWPPQRGTAEPHLIMLLTCLRWCGDRRRVLRPGEVVMPVTAKKDQLRVVFIRRYSKQPRPNNMQQHHRRLRCSATPRGVRKAAHASATAQSAKPGRGLRVLQDGASGAMQITAAAWAKAQQAIR</sequence>
<reference evidence="2" key="1">
    <citation type="submission" date="2020-05" db="EMBL/GenBank/DDBJ databases">
        <title>WGS assembly of Panicum virgatum.</title>
        <authorList>
            <person name="Lovell J.T."/>
            <person name="Jenkins J."/>
            <person name="Shu S."/>
            <person name="Juenger T.E."/>
            <person name="Schmutz J."/>
        </authorList>
    </citation>
    <scope>NUCLEOTIDE SEQUENCE</scope>
    <source>
        <strain evidence="2">AP13</strain>
    </source>
</reference>
<keyword evidence="3" id="KW-1185">Reference proteome</keyword>
<comment type="caution">
    <text evidence="2">The sequence shown here is derived from an EMBL/GenBank/DDBJ whole genome shotgun (WGS) entry which is preliminary data.</text>
</comment>
<accession>A0A8T0NT70</accession>
<dbReference type="Proteomes" id="UP000823388">
    <property type="component" value="Chromosome 9K"/>
</dbReference>
<proteinExistence type="predicted"/>
<name>A0A8T0NT70_PANVG</name>
<dbReference type="EMBL" id="CM029053">
    <property type="protein sequence ID" value="KAG2549904.1"/>
    <property type="molecule type" value="Genomic_DNA"/>
</dbReference>